<comment type="caution">
    <text evidence="1">The sequence shown here is derived from an EMBL/GenBank/DDBJ whole genome shotgun (WGS) entry which is preliminary data.</text>
</comment>
<name>A0A9Q0DNU0_9TELE</name>
<evidence type="ECO:0000313" key="1">
    <source>
        <dbReference type="EMBL" id="KAJ3591001.1"/>
    </source>
</evidence>
<evidence type="ECO:0000313" key="2">
    <source>
        <dbReference type="Proteomes" id="UP001148018"/>
    </source>
</evidence>
<gene>
    <name evidence="1" type="ORF">NHX12_008948</name>
</gene>
<proteinExistence type="predicted"/>
<dbReference type="Proteomes" id="UP001148018">
    <property type="component" value="Unassembled WGS sequence"/>
</dbReference>
<organism evidence="1 2">
    <name type="scientific">Muraenolepis orangiensis</name>
    <name type="common">Patagonian moray cod</name>
    <dbReference type="NCBI Taxonomy" id="630683"/>
    <lineage>
        <taxon>Eukaryota</taxon>
        <taxon>Metazoa</taxon>
        <taxon>Chordata</taxon>
        <taxon>Craniata</taxon>
        <taxon>Vertebrata</taxon>
        <taxon>Euteleostomi</taxon>
        <taxon>Actinopterygii</taxon>
        <taxon>Neopterygii</taxon>
        <taxon>Teleostei</taxon>
        <taxon>Neoteleostei</taxon>
        <taxon>Acanthomorphata</taxon>
        <taxon>Zeiogadaria</taxon>
        <taxon>Gadariae</taxon>
        <taxon>Gadiformes</taxon>
        <taxon>Muraenolepidoidei</taxon>
        <taxon>Muraenolepididae</taxon>
        <taxon>Muraenolepis</taxon>
    </lineage>
</organism>
<dbReference type="AlphaFoldDB" id="A0A9Q0DNU0"/>
<protein>
    <submittedName>
        <fullName evidence="1">Uncharacterized protein</fullName>
    </submittedName>
</protein>
<keyword evidence="2" id="KW-1185">Reference proteome</keyword>
<reference evidence="1" key="1">
    <citation type="submission" date="2022-07" db="EMBL/GenBank/DDBJ databases">
        <title>Chromosome-level genome of Muraenolepis orangiensis.</title>
        <authorList>
            <person name="Kim J."/>
        </authorList>
    </citation>
    <scope>NUCLEOTIDE SEQUENCE</scope>
    <source>
        <strain evidence="1">KU_S4_2022</strain>
        <tissue evidence="1">Muscle</tissue>
    </source>
</reference>
<dbReference type="EMBL" id="JANIIK010000114">
    <property type="protein sequence ID" value="KAJ3591001.1"/>
    <property type="molecule type" value="Genomic_DNA"/>
</dbReference>
<accession>A0A9Q0DNU0</accession>
<sequence>MLFVQRSANSDVLVPLVTCGAKGEPCMHEICISEVLRRVSLPTTTPHPPRFVSCFLPVSNYHPGQETRGAVALSLVVG</sequence>